<gene>
    <name evidence="3" type="ORF">C8A05DRAFT_13919</name>
</gene>
<dbReference type="EMBL" id="MU855409">
    <property type="protein sequence ID" value="KAK3904202.1"/>
    <property type="molecule type" value="Genomic_DNA"/>
</dbReference>
<comment type="caution">
    <text evidence="3">The sequence shown here is derived from an EMBL/GenBank/DDBJ whole genome shotgun (WGS) entry which is preliminary data.</text>
</comment>
<accession>A0AAN6RUS3</accession>
<evidence type="ECO:0000313" key="4">
    <source>
        <dbReference type="Proteomes" id="UP001303889"/>
    </source>
</evidence>
<dbReference type="Proteomes" id="UP001303889">
    <property type="component" value="Unassembled WGS sequence"/>
</dbReference>
<dbReference type="Pfam" id="PF13577">
    <property type="entry name" value="SnoaL_4"/>
    <property type="match status" value="1"/>
</dbReference>
<evidence type="ECO:0000259" key="2">
    <source>
        <dbReference type="Pfam" id="PF13577"/>
    </source>
</evidence>
<feature type="domain" description="SnoaL-like" evidence="2">
    <location>
        <begin position="37"/>
        <end position="162"/>
    </location>
</feature>
<name>A0AAN6RUS3_9PEZI</name>
<proteinExistence type="predicted"/>
<organism evidence="3 4">
    <name type="scientific">Staphylotrichum tortipilum</name>
    <dbReference type="NCBI Taxonomy" id="2831512"/>
    <lineage>
        <taxon>Eukaryota</taxon>
        <taxon>Fungi</taxon>
        <taxon>Dikarya</taxon>
        <taxon>Ascomycota</taxon>
        <taxon>Pezizomycotina</taxon>
        <taxon>Sordariomycetes</taxon>
        <taxon>Sordariomycetidae</taxon>
        <taxon>Sordariales</taxon>
        <taxon>Chaetomiaceae</taxon>
        <taxon>Staphylotrichum</taxon>
    </lineage>
</organism>
<evidence type="ECO:0000256" key="1">
    <source>
        <dbReference type="SAM" id="SignalP"/>
    </source>
</evidence>
<dbReference type="SUPFAM" id="SSF54427">
    <property type="entry name" value="NTF2-like"/>
    <property type="match status" value="1"/>
</dbReference>
<evidence type="ECO:0000313" key="3">
    <source>
        <dbReference type="EMBL" id="KAK3904202.1"/>
    </source>
</evidence>
<reference evidence="3" key="2">
    <citation type="submission" date="2023-05" db="EMBL/GenBank/DDBJ databases">
        <authorList>
            <consortium name="Lawrence Berkeley National Laboratory"/>
            <person name="Steindorff A."/>
            <person name="Hensen N."/>
            <person name="Bonometti L."/>
            <person name="Westerberg I."/>
            <person name="Brannstrom I.O."/>
            <person name="Guillou S."/>
            <person name="Cros-Aarteil S."/>
            <person name="Calhoun S."/>
            <person name="Haridas S."/>
            <person name="Kuo A."/>
            <person name="Mondo S."/>
            <person name="Pangilinan J."/>
            <person name="Riley R."/>
            <person name="Labutti K."/>
            <person name="Andreopoulos B."/>
            <person name="Lipzen A."/>
            <person name="Chen C."/>
            <person name="Yanf M."/>
            <person name="Daum C."/>
            <person name="Ng V."/>
            <person name="Clum A."/>
            <person name="Ohm R."/>
            <person name="Martin F."/>
            <person name="Silar P."/>
            <person name="Natvig D."/>
            <person name="Lalanne C."/>
            <person name="Gautier V."/>
            <person name="Ament-Velasquez S.L."/>
            <person name="Kruys A."/>
            <person name="Hutchinson M.I."/>
            <person name="Powell A.J."/>
            <person name="Barry K."/>
            <person name="Miller A.N."/>
            <person name="Grigoriev I.V."/>
            <person name="Debuchy R."/>
            <person name="Gladieux P."/>
            <person name="Thoren M.H."/>
            <person name="Johannesson H."/>
        </authorList>
    </citation>
    <scope>NUCLEOTIDE SEQUENCE</scope>
    <source>
        <strain evidence="3">CBS 103.79</strain>
    </source>
</reference>
<dbReference type="InterPro" id="IPR032710">
    <property type="entry name" value="NTF2-like_dom_sf"/>
</dbReference>
<feature type="chain" id="PRO_5042965025" description="SnoaL-like domain-containing protein" evidence="1">
    <location>
        <begin position="22"/>
        <end position="183"/>
    </location>
</feature>
<dbReference type="InterPro" id="IPR037401">
    <property type="entry name" value="SnoaL-like"/>
</dbReference>
<feature type="signal peptide" evidence="1">
    <location>
        <begin position="1"/>
        <end position="21"/>
    </location>
</feature>
<keyword evidence="1" id="KW-0732">Signal</keyword>
<keyword evidence="4" id="KW-1185">Reference proteome</keyword>
<sequence>MRLSNYVSALFLTYLVPNSLGTASPGNYGSATQPNPYEAIHQREAILAQTLDTKDWARLGESMTQDVVYDSRPLGPGYGGFSVGLQQVIENTKKAFGDAKVAHYVSNAIIKLNHDATEADVSTYLVWSRWDPIALHDPKKTFRIYERCDDKFVVDNGTWKLKYSLVRNLGPKVENPYFNDMRS</sequence>
<dbReference type="AlphaFoldDB" id="A0AAN6RUS3"/>
<protein>
    <recommendedName>
        <fullName evidence="2">SnoaL-like domain-containing protein</fullName>
    </recommendedName>
</protein>
<reference evidence="3" key="1">
    <citation type="journal article" date="2023" name="Mol. Phylogenet. Evol.">
        <title>Genome-scale phylogeny and comparative genomics of the fungal order Sordariales.</title>
        <authorList>
            <person name="Hensen N."/>
            <person name="Bonometti L."/>
            <person name="Westerberg I."/>
            <person name="Brannstrom I.O."/>
            <person name="Guillou S."/>
            <person name="Cros-Aarteil S."/>
            <person name="Calhoun S."/>
            <person name="Haridas S."/>
            <person name="Kuo A."/>
            <person name="Mondo S."/>
            <person name="Pangilinan J."/>
            <person name="Riley R."/>
            <person name="LaButti K."/>
            <person name="Andreopoulos B."/>
            <person name="Lipzen A."/>
            <person name="Chen C."/>
            <person name="Yan M."/>
            <person name="Daum C."/>
            <person name="Ng V."/>
            <person name="Clum A."/>
            <person name="Steindorff A."/>
            <person name="Ohm R.A."/>
            <person name="Martin F."/>
            <person name="Silar P."/>
            <person name="Natvig D.O."/>
            <person name="Lalanne C."/>
            <person name="Gautier V."/>
            <person name="Ament-Velasquez S.L."/>
            <person name="Kruys A."/>
            <person name="Hutchinson M.I."/>
            <person name="Powell A.J."/>
            <person name="Barry K."/>
            <person name="Miller A.N."/>
            <person name="Grigoriev I.V."/>
            <person name="Debuchy R."/>
            <person name="Gladieux P."/>
            <person name="Hiltunen Thoren M."/>
            <person name="Johannesson H."/>
        </authorList>
    </citation>
    <scope>NUCLEOTIDE SEQUENCE</scope>
    <source>
        <strain evidence="3">CBS 103.79</strain>
    </source>
</reference>
<dbReference type="Gene3D" id="3.10.450.50">
    <property type="match status" value="1"/>
</dbReference>